<evidence type="ECO:0000313" key="9">
    <source>
        <dbReference type="EMBL" id="GAA0565519.1"/>
    </source>
</evidence>
<comment type="subcellular location">
    <subcellularLocation>
        <location evidence="1">Cell membrane</location>
        <topology evidence="1">Multi-pass membrane protein</topology>
    </subcellularLocation>
</comment>
<keyword evidence="7 8" id="KW-0472">Membrane</keyword>
<keyword evidence="6 8" id="KW-1133">Transmembrane helix</keyword>
<gene>
    <name evidence="9" type="ORF">GCM10008942_12330</name>
</gene>
<evidence type="ECO:0000256" key="8">
    <source>
        <dbReference type="SAM" id="Phobius"/>
    </source>
</evidence>
<feature type="transmembrane region" description="Helical" evidence="8">
    <location>
        <begin position="167"/>
        <end position="185"/>
    </location>
</feature>
<organism evidence="9 10">
    <name type="scientific">Rhizomicrobium electricum</name>
    <dbReference type="NCBI Taxonomy" id="480070"/>
    <lineage>
        <taxon>Bacteria</taxon>
        <taxon>Pseudomonadati</taxon>
        <taxon>Pseudomonadota</taxon>
        <taxon>Alphaproteobacteria</taxon>
        <taxon>Micropepsales</taxon>
        <taxon>Micropepsaceae</taxon>
        <taxon>Rhizomicrobium</taxon>
    </lineage>
</organism>
<evidence type="ECO:0000256" key="5">
    <source>
        <dbReference type="ARBA" id="ARBA00022692"/>
    </source>
</evidence>
<feature type="transmembrane region" description="Helical" evidence="8">
    <location>
        <begin position="329"/>
        <end position="351"/>
    </location>
</feature>
<feature type="transmembrane region" description="Helical" evidence="8">
    <location>
        <begin position="70"/>
        <end position="90"/>
    </location>
</feature>
<evidence type="ECO:0000256" key="4">
    <source>
        <dbReference type="ARBA" id="ARBA00022679"/>
    </source>
</evidence>
<name>A0ABP3PDM1_9PROT</name>
<evidence type="ECO:0000256" key="6">
    <source>
        <dbReference type="ARBA" id="ARBA00022989"/>
    </source>
</evidence>
<feature type="transmembrane region" description="Helical" evidence="8">
    <location>
        <begin position="305"/>
        <end position="322"/>
    </location>
</feature>
<keyword evidence="4" id="KW-0808">Transferase</keyword>
<evidence type="ECO:0000256" key="1">
    <source>
        <dbReference type="ARBA" id="ARBA00004651"/>
    </source>
</evidence>
<comment type="caution">
    <text evidence="9">The sequence shown here is derived from an EMBL/GenBank/DDBJ whole genome shotgun (WGS) entry which is preliminary data.</text>
</comment>
<dbReference type="PANTHER" id="PTHR33908">
    <property type="entry name" value="MANNOSYLTRANSFERASE YKCB-RELATED"/>
    <property type="match status" value="1"/>
</dbReference>
<accession>A0ABP3PDM1</accession>
<keyword evidence="10" id="KW-1185">Reference proteome</keyword>
<evidence type="ECO:0008006" key="11">
    <source>
        <dbReference type="Google" id="ProtNLM"/>
    </source>
</evidence>
<dbReference type="PANTHER" id="PTHR33908:SF11">
    <property type="entry name" value="MEMBRANE PROTEIN"/>
    <property type="match status" value="1"/>
</dbReference>
<proteinExistence type="predicted"/>
<keyword evidence="3" id="KW-0328">Glycosyltransferase</keyword>
<evidence type="ECO:0000256" key="3">
    <source>
        <dbReference type="ARBA" id="ARBA00022676"/>
    </source>
</evidence>
<feature type="transmembrane region" description="Helical" evidence="8">
    <location>
        <begin position="110"/>
        <end position="130"/>
    </location>
</feature>
<feature type="transmembrane region" description="Helical" evidence="8">
    <location>
        <begin position="357"/>
        <end position="377"/>
    </location>
</feature>
<evidence type="ECO:0000313" key="10">
    <source>
        <dbReference type="Proteomes" id="UP001499951"/>
    </source>
</evidence>
<feature type="transmembrane region" description="Helical" evidence="8">
    <location>
        <begin position="210"/>
        <end position="230"/>
    </location>
</feature>
<protein>
    <recommendedName>
        <fullName evidence="11">Glycosyltransferase RgtA/B/C/D-like domain-containing protein</fullName>
    </recommendedName>
</protein>
<evidence type="ECO:0000256" key="2">
    <source>
        <dbReference type="ARBA" id="ARBA00022475"/>
    </source>
</evidence>
<feature type="transmembrane region" description="Helical" evidence="8">
    <location>
        <begin position="242"/>
        <end position="261"/>
    </location>
</feature>
<feature type="transmembrane region" description="Helical" evidence="8">
    <location>
        <begin position="389"/>
        <end position="410"/>
    </location>
</feature>
<dbReference type="RefSeq" id="WP_166933500.1">
    <property type="nucleotide sequence ID" value="NZ_BAAADD010000003.1"/>
</dbReference>
<reference evidence="10" key="1">
    <citation type="journal article" date="2019" name="Int. J. Syst. Evol. Microbiol.">
        <title>The Global Catalogue of Microorganisms (GCM) 10K type strain sequencing project: providing services to taxonomists for standard genome sequencing and annotation.</title>
        <authorList>
            <consortium name="The Broad Institute Genomics Platform"/>
            <consortium name="The Broad Institute Genome Sequencing Center for Infectious Disease"/>
            <person name="Wu L."/>
            <person name="Ma J."/>
        </authorList>
    </citation>
    <scope>NUCLEOTIDE SEQUENCE [LARGE SCALE GENOMIC DNA]</scope>
    <source>
        <strain evidence="10">JCM 15089</strain>
    </source>
</reference>
<evidence type="ECO:0000256" key="7">
    <source>
        <dbReference type="ARBA" id="ARBA00023136"/>
    </source>
</evidence>
<feature type="transmembrane region" description="Helical" evidence="8">
    <location>
        <begin position="142"/>
        <end position="160"/>
    </location>
</feature>
<sequence>MSAAAVLWRRWRASPLFWILLCAALARTAAIWWGLPASDGWDDDGVAPRNFLVGLVETYTPGHHFAYPPFHMFILTVLSLPGIVAALLSAPSFAPKDVIAEMIHVPYMTYFAVVARLVSIAFSLGTIAVAARMGEMLGGKRAGWLAAAALALNGGLTYYGQVTNLDGPSLFWAMLSLFLFMRVMVEHDLKPVRWACLAAAAAVATKDQTYAVFALALPAGLIVWFAVDAWARANAAVVLKQVALWGAIAIAAVLVIDGALVNPHGFADRIALLTGSASQDYAEYQNNLAGRLAVASDMAAHFTRYYPTSAAVLLVLGVVAVMRRSGGTLAAGLLPVLAAVSFTVAFNFVALRTETRFVLPQSVVLAVMIGLGADLLLAIVKKQWLANTALIAVAAWAGYGVVGVHTAFWLDPRYDAEAWLKSQVRPGDRVEIYGLNAYLPRLPENARVSRVGLKPLKARNPLPQVTEILQPYGAIATRNPRFLVVTGFWVQDYLAPEGVVAERGRTQAKVREVALRDVDARGFFGALFAQRLPYRLVHRSDYSGPLEPDLDAYESLRQSVFIFEREPAGAVAPIVTAPKSAATTLPNPLYRPIWGWTDTRAGAPFTFVVTRTCFRFLGLSY</sequence>
<dbReference type="Proteomes" id="UP001499951">
    <property type="component" value="Unassembled WGS sequence"/>
</dbReference>
<dbReference type="EMBL" id="BAAADD010000003">
    <property type="protein sequence ID" value="GAA0565519.1"/>
    <property type="molecule type" value="Genomic_DNA"/>
</dbReference>
<keyword evidence="2" id="KW-1003">Cell membrane</keyword>
<dbReference type="InterPro" id="IPR050297">
    <property type="entry name" value="LipidA_mod_glycosyltrf_83"/>
</dbReference>
<keyword evidence="5 8" id="KW-0812">Transmembrane</keyword>